<evidence type="ECO:0000256" key="6">
    <source>
        <dbReference type="ARBA" id="ARBA00023242"/>
    </source>
</evidence>
<dbReference type="SMART" id="SM00355">
    <property type="entry name" value="ZnF_C2H2"/>
    <property type="match status" value="2"/>
</dbReference>
<evidence type="ECO:0000259" key="9">
    <source>
        <dbReference type="PROSITE" id="PS50157"/>
    </source>
</evidence>
<dbReference type="InterPro" id="IPR036236">
    <property type="entry name" value="Znf_C2H2_sf"/>
</dbReference>
<dbReference type="PROSITE" id="PS50157">
    <property type="entry name" value="ZINC_FINGER_C2H2_2"/>
    <property type="match status" value="2"/>
</dbReference>
<evidence type="ECO:0000256" key="4">
    <source>
        <dbReference type="ARBA" id="ARBA00022771"/>
    </source>
</evidence>
<feature type="compositionally biased region" description="Polar residues" evidence="8">
    <location>
        <begin position="121"/>
        <end position="133"/>
    </location>
</feature>
<dbReference type="Gene3D" id="3.30.160.60">
    <property type="entry name" value="Classic Zinc Finger"/>
    <property type="match status" value="1"/>
</dbReference>
<keyword evidence="5" id="KW-0862">Zinc</keyword>
<dbReference type="InterPro" id="IPR013087">
    <property type="entry name" value="Znf_C2H2_type"/>
</dbReference>
<feature type="domain" description="C2H2-type" evidence="9">
    <location>
        <begin position="37"/>
        <end position="66"/>
    </location>
</feature>
<name>A0ABR4JSK7_9EURO</name>
<keyword evidence="3" id="KW-0677">Repeat</keyword>
<dbReference type="EMBL" id="JBFXLR010000048">
    <property type="protein sequence ID" value="KAL2843023.1"/>
    <property type="molecule type" value="Genomic_DNA"/>
</dbReference>
<evidence type="ECO:0000313" key="11">
    <source>
        <dbReference type="Proteomes" id="UP001610444"/>
    </source>
</evidence>
<evidence type="ECO:0000256" key="2">
    <source>
        <dbReference type="ARBA" id="ARBA00022723"/>
    </source>
</evidence>
<evidence type="ECO:0000256" key="3">
    <source>
        <dbReference type="ARBA" id="ARBA00022737"/>
    </source>
</evidence>
<dbReference type="SUPFAM" id="SSF57667">
    <property type="entry name" value="beta-beta-alpha zinc fingers"/>
    <property type="match status" value="1"/>
</dbReference>
<gene>
    <name evidence="10" type="ORF">BJX68DRAFT_270350</name>
</gene>
<comment type="caution">
    <text evidence="10">The sequence shown here is derived from an EMBL/GenBank/DDBJ whole genome shotgun (WGS) entry which is preliminary data.</text>
</comment>
<dbReference type="RefSeq" id="XP_070895390.1">
    <property type="nucleotide sequence ID" value="XM_071046620.1"/>
</dbReference>
<feature type="compositionally biased region" description="Low complexity" evidence="8">
    <location>
        <begin position="482"/>
        <end position="492"/>
    </location>
</feature>
<proteinExistence type="predicted"/>
<evidence type="ECO:0000256" key="1">
    <source>
        <dbReference type="ARBA" id="ARBA00004123"/>
    </source>
</evidence>
<accession>A0ABR4JSK7</accession>
<keyword evidence="4 7" id="KW-0863">Zinc-finger</keyword>
<evidence type="ECO:0000256" key="5">
    <source>
        <dbReference type="ARBA" id="ARBA00022833"/>
    </source>
</evidence>
<dbReference type="Pfam" id="PF00096">
    <property type="entry name" value="zf-C2H2"/>
    <property type="match status" value="1"/>
</dbReference>
<organism evidence="10 11">
    <name type="scientific">Aspergillus pseudodeflectus</name>
    <dbReference type="NCBI Taxonomy" id="176178"/>
    <lineage>
        <taxon>Eukaryota</taxon>
        <taxon>Fungi</taxon>
        <taxon>Dikarya</taxon>
        <taxon>Ascomycota</taxon>
        <taxon>Pezizomycotina</taxon>
        <taxon>Eurotiomycetes</taxon>
        <taxon>Eurotiomycetidae</taxon>
        <taxon>Eurotiales</taxon>
        <taxon>Aspergillaceae</taxon>
        <taxon>Aspergillus</taxon>
        <taxon>Aspergillus subgen. Nidulantes</taxon>
    </lineage>
</organism>
<keyword evidence="11" id="KW-1185">Reference proteome</keyword>
<evidence type="ECO:0000256" key="7">
    <source>
        <dbReference type="PROSITE-ProRule" id="PRU00042"/>
    </source>
</evidence>
<dbReference type="PROSITE" id="PS00028">
    <property type="entry name" value="ZINC_FINGER_C2H2_1"/>
    <property type="match status" value="2"/>
</dbReference>
<sequence>MPMGKFHDNSVLDASSASNLRHLCRMDSPRVRSKRSFACKEPGCGRSFLRQEHLQRHHLNHAPQEIFSCDLCPKSFVRQDLYRRHKSRHEKGMFFRNTGGVVKPSSAAQSPRRKSKASLMQACTRSQLNSTQIEGHEHAPSSSSGDMDKTTIDQQQAGEFQTGDDAAVDPVWTGWVEPDNRQDDLDWFFEPGQSSQDLVESAISHLDIDLLMNVDLPSQFRCGNMGAEYMLEGDKIGGVPSSSQQDEWLIARSNIFDALAQLDTSILQSPFFDVVNLKMFYALYLEHYHPHFPIVHQPTLSAISCEPLLLIAILDLGSTIVSDDALFLVGQQVHNSLRQIVINSGMFEPPIPLWCLQALLLVQAYGKMISSRKNYEMAHIFHGAIITMMKRGSAYLAASTPRAPQPTDSVQQTWFRWISEESWRRTAFFAFVMDAQHACVFGHSPVLSVSDMQMALPCAESLWECTSPEGWQELRSQGQGPSSSTENATPSSSSISYFLPALKSMIRGNIVPPSCSEYARFILLHGLMNLQTHLHAGSRLTLGIEVGKFHPKESLALTEGGEGGAARTATSNSETLVKPWAPLISSAIDSWSTCLFSLQPSVCLEAARPLHRIAYITLQISVIDIHTLAMDPDRLDSPVARNNYEKTRARMQRWCFSDSAHEAFRHALLLVQETMFSGRLYRARDDHIAPRPWCLYIAVLTLWVYGVITEGELPQDAAVKASAEDYVIRMTSALQRGLASAVGANRTDGLIRAARDALSGCRWELLEEARNVLARIAGDDIHGQAVAPNKMLI</sequence>
<dbReference type="PANTHER" id="PTHR40626">
    <property type="entry name" value="MIP31509P"/>
    <property type="match status" value="1"/>
</dbReference>
<dbReference type="Pfam" id="PF04082">
    <property type="entry name" value="Fungal_trans"/>
    <property type="match status" value="1"/>
</dbReference>
<evidence type="ECO:0000256" key="8">
    <source>
        <dbReference type="SAM" id="MobiDB-lite"/>
    </source>
</evidence>
<feature type="region of interest" description="Disordered" evidence="8">
    <location>
        <begin position="96"/>
        <end position="149"/>
    </location>
</feature>
<protein>
    <submittedName>
        <fullName evidence="10">Fungal-specific transcription factor domain-containing protein</fullName>
    </submittedName>
</protein>
<feature type="region of interest" description="Disordered" evidence="8">
    <location>
        <begin position="473"/>
        <end position="492"/>
    </location>
</feature>
<dbReference type="InterPro" id="IPR051059">
    <property type="entry name" value="VerF-like"/>
</dbReference>
<feature type="domain" description="C2H2-type" evidence="9">
    <location>
        <begin position="67"/>
        <end position="89"/>
    </location>
</feature>
<keyword evidence="2" id="KW-0479">Metal-binding</keyword>
<dbReference type="GeneID" id="98161784"/>
<dbReference type="CDD" id="cd12148">
    <property type="entry name" value="fungal_TF_MHR"/>
    <property type="match status" value="1"/>
</dbReference>
<reference evidence="10 11" key="1">
    <citation type="submission" date="2024-07" db="EMBL/GenBank/DDBJ databases">
        <title>Section-level genome sequencing and comparative genomics of Aspergillus sections Usti and Cavernicolus.</title>
        <authorList>
            <consortium name="Lawrence Berkeley National Laboratory"/>
            <person name="Nybo J.L."/>
            <person name="Vesth T.C."/>
            <person name="Theobald S."/>
            <person name="Frisvad J.C."/>
            <person name="Larsen T.O."/>
            <person name="Kjaerboelling I."/>
            <person name="Rothschild-Mancinelli K."/>
            <person name="Lyhne E.K."/>
            <person name="Kogle M.E."/>
            <person name="Barry K."/>
            <person name="Clum A."/>
            <person name="Na H."/>
            <person name="Ledsgaard L."/>
            <person name="Lin J."/>
            <person name="Lipzen A."/>
            <person name="Kuo A."/>
            <person name="Riley R."/>
            <person name="Mondo S."/>
            <person name="LaButti K."/>
            <person name="Haridas S."/>
            <person name="Pangalinan J."/>
            <person name="Salamov A.A."/>
            <person name="Simmons B.A."/>
            <person name="Magnuson J.K."/>
            <person name="Chen J."/>
            <person name="Drula E."/>
            <person name="Henrissat B."/>
            <person name="Wiebenga A."/>
            <person name="Lubbers R.J."/>
            <person name="Gomes A.C."/>
            <person name="Macurrencykelacurrency M.R."/>
            <person name="Stajich J."/>
            <person name="Grigoriev I.V."/>
            <person name="Mortensen U.H."/>
            <person name="De vries R.P."/>
            <person name="Baker S.E."/>
            <person name="Andersen M.R."/>
        </authorList>
    </citation>
    <scope>NUCLEOTIDE SEQUENCE [LARGE SCALE GENOMIC DNA]</scope>
    <source>
        <strain evidence="10 11">CBS 756.74</strain>
    </source>
</reference>
<dbReference type="Proteomes" id="UP001610444">
    <property type="component" value="Unassembled WGS sequence"/>
</dbReference>
<keyword evidence="6" id="KW-0539">Nucleus</keyword>
<dbReference type="InterPro" id="IPR007219">
    <property type="entry name" value="XnlR_reg_dom"/>
</dbReference>
<evidence type="ECO:0000313" key="10">
    <source>
        <dbReference type="EMBL" id="KAL2843023.1"/>
    </source>
</evidence>
<comment type="subcellular location">
    <subcellularLocation>
        <location evidence="1">Nucleus</location>
    </subcellularLocation>
</comment>
<dbReference type="PANTHER" id="PTHR40626:SF14">
    <property type="entry name" value="C2H2 TYPE ZINC FINGER DOMAIN PROTEIN (AFU_ORTHOLOGUE AFUA_1G02360)"/>
    <property type="match status" value="1"/>
</dbReference>